<sequence>MSTLLPVFCGAGHLKVKQSFILLPAKREEQLVEIDFLSLENKRMKWGQLVLRERHYSKGEVVLVIVAILPRQEGQHLLVCGDTETSRGNALEIAFPRDSNFLMSDSTATAGLCTGNSTIQVFYSREGRIRVACRPGDCESDGLDVGFHLCFKGLDFSLMNAAPRAPKESRRNGTIFT</sequence>
<gene>
    <name evidence="1" type="ORF">CYMTET_24437</name>
</gene>
<dbReference type="EMBL" id="LGRX02012693">
    <property type="protein sequence ID" value="KAK3266975.1"/>
    <property type="molecule type" value="Genomic_DNA"/>
</dbReference>
<keyword evidence="2" id="KW-1185">Reference proteome</keyword>
<dbReference type="AlphaFoldDB" id="A0AAE0L098"/>
<evidence type="ECO:0000313" key="1">
    <source>
        <dbReference type="EMBL" id="KAK3266975.1"/>
    </source>
</evidence>
<evidence type="ECO:0000313" key="2">
    <source>
        <dbReference type="Proteomes" id="UP001190700"/>
    </source>
</evidence>
<organism evidence="1 2">
    <name type="scientific">Cymbomonas tetramitiformis</name>
    <dbReference type="NCBI Taxonomy" id="36881"/>
    <lineage>
        <taxon>Eukaryota</taxon>
        <taxon>Viridiplantae</taxon>
        <taxon>Chlorophyta</taxon>
        <taxon>Pyramimonadophyceae</taxon>
        <taxon>Pyramimonadales</taxon>
        <taxon>Pyramimonadaceae</taxon>
        <taxon>Cymbomonas</taxon>
    </lineage>
</organism>
<dbReference type="Proteomes" id="UP001190700">
    <property type="component" value="Unassembled WGS sequence"/>
</dbReference>
<proteinExistence type="predicted"/>
<reference evidence="1 2" key="1">
    <citation type="journal article" date="2015" name="Genome Biol. Evol.">
        <title>Comparative Genomics of a Bacterivorous Green Alga Reveals Evolutionary Causalities and Consequences of Phago-Mixotrophic Mode of Nutrition.</title>
        <authorList>
            <person name="Burns J.A."/>
            <person name="Paasch A."/>
            <person name="Narechania A."/>
            <person name="Kim E."/>
        </authorList>
    </citation>
    <scope>NUCLEOTIDE SEQUENCE [LARGE SCALE GENOMIC DNA]</scope>
    <source>
        <strain evidence="1 2">PLY_AMNH</strain>
    </source>
</reference>
<protein>
    <submittedName>
        <fullName evidence="1">Uncharacterized protein</fullName>
    </submittedName>
</protein>
<accession>A0AAE0L098</accession>
<name>A0AAE0L098_9CHLO</name>
<comment type="caution">
    <text evidence="1">The sequence shown here is derived from an EMBL/GenBank/DDBJ whole genome shotgun (WGS) entry which is preliminary data.</text>
</comment>